<name>A0A6J4NFG2_9ACTN</name>
<dbReference type="AlphaFoldDB" id="A0A6J4NFG2"/>
<feature type="non-terminal residue" evidence="1">
    <location>
        <position position="1"/>
    </location>
</feature>
<gene>
    <name evidence="1" type="ORF">AVDCRST_MAG22-318</name>
</gene>
<evidence type="ECO:0000313" key="1">
    <source>
        <dbReference type="EMBL" id="CAA9386848.1"/>
    </source>
</evidence>
<accession>A0A6J4NFG2</accession>
<proteinExistence type="predicted"/>
<protein>
    <submittedName>
        <fullName evidence="1">Uncharacterized protein</fullName>
    </submittedName>
</protein>
<dbReference type="EMBL" id="CADCUV010000018">
    <property type="protein sequence ID" value="CAA9386848.1"/>
    <property type="molecule type" value="Genomic_DNA"/>
</dbReference>
<organism evidence="1">
    <name type="scientific">uncultured Rubrobacteraceae bacterium</name>
    <dbReference type="NCBI Taxonomy" id="349277"/>
    <lineage>
        <taxon>Bacteria</taxon>
        <taxon>Bacillati</taxon>
        <taxon>Actinomycetota</taxon>
        <taxon>Rubrobacteria</taxon>
        <taxon>Rubrobacterales</taxon>
        <taxon>Rubrobacteraceae</taxon>
        <taxon>environmental samples</taxon>
    </lineage>
</organism>
<sequence length="29" mass="2933">EGVRLRGGAGERVAVAAAGGRGDRVRQLV</sequence>
<feature type="non-terminal residue" evidence="1">
    <location>
        <position position="29"/>
    </location>
</feature>
<reference evidence="1" key="1">
    <citation type="submission" date="2020-02" db="EMBL/GenBank/DDBJ databases">
        <authorList>
            <person name="Meier V. D."/>
        </authorList>
    </citation>
    <scope>NUCLEOTIDE SEQUENCE</scope>
    <source>
        <strain evidence="1">AVDCRST_MAG22</strain>
    </source>
</reference>